<gene>
    <name evidence="2" type="ORF">KTT_34160</name>
</gene>
<proteinExistence type="predicted"/>
<comment type="caution">
    <text evidence="2">The sequence shown here is derived from an EMBL/GenBank/DDBJ whole genome shotgun (WGS) entry which is preliminary data.</text>
</comment>
<sequence>MECIVRDTPVYYETYGNGIPLLSLHGYFVDHHLMTGCMEPLFVQRTGWQRIYLDLPGMGKTPGTEQINSSEDVLELVLDFIDAVIPNQPFALAGESYGGLISRGVLQRRFQQLVGMALICPVITADYQQRDLPPHTTIVEDPQLLASLSPTNAAEFGPMVVVQDTYNWERFRDEILTGVHIANYAFLDKLQKQGGFSFNVDQLEQPFPRPVILFTGRQDSIVGYRDAWNVLENYSRGTFAVLDRAGHNAQIEQSQLFTALMGEWLDRVEEAMR</sequence>
<organism evidence="2 3">
    <name type="scientific">Tengunoibacter tsumagoiensis</name>
    <dbReference type="NCBI Taxonomy" id="2014871"/>
    <lineage>
        <taxon>Bacteria</taxon>
        <taxon>Bacillati</taxon>
        <taxon>Chloroflexota</taxon>
        <taxon>Ktedonobacteria</taxon>
        <taxon>Ktedonobacterales</taxon>
        <taxon>Dictyobacteraceae</taxon>
        <taxon>Tengunoibacter</taxon>
    </lineage>
</organism>
<evidence type="ECO:0000313" key="2">
    <source>
        <dbReference type="EMBL" id="GCE13557.1"/>
    </source>
</evidence>
<dbReference type="EMBL" id="BIFR01000001">
    <property type="protein sequence ID" value="GCE13557.1"/>
    <property type="molecule type" value="Genomic_DNA"/>
</dbReference>
<dbReference type="InterPro" id="IPR029058">
    <property type="entry name" value="AB_hydrolase_fold"/>
</dbReference>
<dbReference type="InterPro" id="IPR050266">
    <property type="entry name" value="AB_hydrolase_sf"/>
</dbReference>
<reference evidence="3" key="1">
    <citation type="submission" date="2018-12" db="EMBL/GenBank/DDBJ databases">
        <title>Tengunoibacter tsumagoiensis gen. nov., sp. nov., Dictyobacter kobayashii sp. nov., D. alpinus sp. nov., and D. joshuensis sp. nov. and description of Dictyobacteraceae fam. nov. within the order Ktedonobacterales isolated from Tengu-no-mugimeshi.</title>
        <authorList>
            <person name="Wang C.M."/>
            <person name="Zheng Y."/>
            <person name="Sakai Y."/>
            <person name="Toyoda A."/>
            <person name="Minakuchi Y."/>
            <person name="Abe K."/>
            <person name="Yokota A."/>
            <person name="Yabe S."/>
        </authorList>
    </citation>
    <scope>NUCLEOTIDE SEQUENCE [LARGE SCALE GENOMIC DNA]</scope>
    <source>
        <strain evidence="3">Uno3</strain>
    </source>
</reference>
<keyword evidence="2" id="KW-0378">Hydrolase</keyword>
<protein>
    <submittedName>
        <fullName evidence="2">2-hydroxy-6-oxo-6-phenylhexa-2,4-dienoate hydrolase</fullName>
    </submittedName>
</protein>
<evidence type="ECO:0000259" key="1">
    <source>
        <dbReference type="Pfam" id="PF12146"/>
    </source>
</evidence>
<dbReference type="SUPFAM" id="SSF53474">
    <property type="entry name" value="alpha/beta-Hydrolases"/>
    <property type="match status" value="1"/>
</dbReference>
<evidence type="ECO:0000313" key="3">
    <source>
        <dbReference type="Proteomes" id="UP000287352"/>
    </source>
</evidence>
<dbReference type="AlphaFoldDB" id="A0A402A329"/>
<dbReference type="InterPro" id="IPR022742">
    <property type="entry name" value="Hydrolase_4"/>
</dbReference>
<dbReference type="Proteomes" id="UP000287352">
    <property type="component" value="Unassembled WGS sequence"/>
</dbReference>
<feature type="domain" description="Serine aminopeptidase S33" evidence="1">
    <location>
        <begin position="44"/>
        <end position="253"/>
    </location>
</feature>
<dbReference type="RefSeq" id="WP_126581072.1">
    <property type="nucleotide sequence ID" value="NZ_BIFR01000001.1"/>
</dbReference>
<dbReference type="Pfam" id="PF12146">
    <property type="entry name" value="Hydrolase_4"/>
    <property type="match status" value="1"/>
</dbReference>
<dbReference type="PANTHER" id="PTHR43798:SF6">
    <property type="entry name" value="HYDROLASE, PUTATIVE (AFU_ORTHOLOGUE AFUA_4G13070)-RELATED"/>
    <property type="match status" value="1"/>
</dbReference>
<accession>A0A402A329</accession>
<dbReference type="OrthoDB" id="1376138at2"/>
<keyword evidence="3" id="KW-1185">Reference proteome</keyword>
<dbReference type="PANTHER" id="PTHR43798">
    <property type="entry name" value="MONOACYLGLYCEROL LIPASE"/>
    <property type="match status" value="1"/>
</dbReference>
<dbReference type="GO" id="GO:0016787">
    <property type="term" value="F:hydrolase activity"/>
    <property type="evidence" value="ECO:0007669"/>
    <property type="project" value="UniProtKB-KW"/>
</dbReference>
<name>A0A402A329_9CHLR</name>
<dbReference type="Gene3D" id="3.40.50.1820">
    <property type="entry name" value="alpha/beta hydrolase"/>
    <property type="match status" value="1"/>
</dbReference>